<protein>
    <submittedName>
        <fullName evidence="1">Uncharacterized protein</fullName>
    </submittedName>
</protein>
<accession>A0A0R1DRG2</accession>
<evidence type="ECO:0000313" key="1">
    <source>
        <dbReference type="EMBL" id="KRJ97617.1"/>
    </source>
</evidence>
<keyword evidence="2" id="KW-1185">Reference proteome</keyword>
<gene>
    <name evidence="1" type="primary">Dyak\GE27460</name>
    <name evidence="1" type="synonym">GE27460</name>
    <name evidence="1" type="ORF">Dyak_GE27460</name>
</gene>
<proteinExistence type="predicted"/>
<dbReference type="AlphaFoldDB" id="A0A0R1DRG2"/>
<dbReference type="KEGG" id="dya:Dyak_GE27460"/>
<sequence length="56" mass="5939">MRVGGDEAATTMRAIFSRLAGGTFKMALPGDSRRSDRLDSPWSPPADGPVVIYSGI</sequence>
<organism evidence="1 2">
    <name type="scientific">Drosophila yakuba</name>
    <name type="common">Fruit fly</name>
    <dbReference type="NCBI Taxonomy" id="7245"/>
    <lineage>
        <taxon>Eukaryota</taxon>
        <taxon>Metazoa</taxon>
        <taxon>Ecdysozoa</taxon>
        <taxon>Arthropoda</taxon>
        <taxon>Hexapoda</taxon>
        <taxon>Insecta</taxon>
        <taxon>Pterygota</taxon>
        <taxon>Neoptera</taxon>
        <taxon>Endopterygota</taxon>
        <taxon>Diptera</taxon>
        <taxon>Brachycera</taxon>
        <taxon>Muscomorpha</taxon>
        <taxon>Ephydroidea</taxon>
        <taxon>Drosophilidae</taxon>
        <taxon>Drosophila</taxon>
        <taxon>Sophophora</taxon>
    </lineage>
</organism>
<evidence type="ECO:0000313" key="2">
    <source>
        <dbReference type="Proteomes" id="UP000002282"/>
    </source>
</evidence>
<reference evidence="1 2" key="2">
    <citation type="journal article" date="2007" name="PLoS Biol.">
        <title>Principles of genome evolution in the Drosophila melanogaster species group.</title>
        <authorList>
            <person name="Ranz J.M."/>
            <person name="Maurin D."/>
            <person name="Chan Y.S."/>
            <person name="von Grotthuss M."/>
            <person name="Hillier L.W."/>
            <person name="Roote J."/>
            <person name="Ashburner M."/>
            <person name="Bergman C.M."/>
        </authorList>
    </citation>
    <scope>NUCLEOTIDE SEQUENCE [LARGE SCALE GENOMIC DNA]</scope>
    <source>
        <strain evidence="2">Tai18E2 / Tucson 14021-0261.01</strain>
    </source>
</reference>
<dbReference type="EMBL" id="CM000157">
    <property type="protein sequence ID" value="KRJ97617.1"/>
    <property type="molecule type" value="Genomic_DNA"/>
</dbReference>
<dbReference type="Proteomes" id="UP000002282">
    <property type="component" value="Chromosome 2L"/>
</dbReference>
<name>A0A0R1DRG2_DROYA</name>
<reference evidence="1 2" key="1">
    <citation type="journal article" date="2007" name="Nature">
        <title>Evolution of genes and genomes on the Drosophila phylogeny.</title>
        <authorList>
            <consortium name="Drosophila 12 Genomes Consortium"/>
            <person name="Clark A.G."/>
            <person name="Eisen M.B."/>
            <person name="Smith D.R."/>
            <person name="Bergman C.M."/>
            <person name="Oliver B."/>
            <person name="Markow T.A."/>
            <person name="Kaufman T.C."/>
            <person name="Kellis M."/>
            <person name="Gelbart W."/>
            <person name="Iyer V.N."/>
            <person name="Pollard D.A."/>
            <person name="Sackton T.B."/>
            <person name="Larracuente A.M."/>
            <person name="Singh N.D."/>
            <person name="Abad J.P."/>
            <person name="Abt D.N."/>
            <person name="Adryan B."/>
            <person name="Aguade M."/>
            <person name="Akashi H."/>
            <person name="Anderson W.W."/>
            <person name="Aquadro C.F."/>
            <person name="Ardell D.H."/>
            <person name="Arguello R."/>
            <person name="Artieri C.G."/>
            <person name="Barbash D.A."/>
            <person name="Barker D."/>
            <person name="Barsanti P."/>
            <person name="Batterham P."/>
            <person name="Batzoglou S."/>
            <person name="Begun D."/>
            <person name="Bhutkar A."/>
            <person name="Blanco E."/>
            <person name="Bosak S.A."/>
            <person name="Bradley R.K."/>
            <person name="Brand A.D."/>
            <person name="Brent M.R."/>
            <person name="Brooks A.N."/>
            <person name="Brown R.H."/>
            <person name="Butlin R.K."/>
            <person name="Caggese C."/>
            <person name="Calvi B.R."/>
            <person name="Bernardo de Carvalho A."/>
            <person name="Caspi A."/>
            <person name="Castrezana S."/>
            <person name="Celniker S.E."/>
            <person name="Chang J.L."/>
            <person name="Chapple C."/>
            <person name="Chatterji S."/>
            <person name="Chinwalla A."/>
            <person name="Civetta A."/>
            <person name="Clifton S.W."/>
            <person name="Comeron J.M."/>
            <person name="Costello J.C."/>
            <person name="Coyne J.A."/>
            <person name="Daub J."/>
            <person name="David R.G."/>
            <person name="Delcher A.L."/>
            <person name="Delehaunty K."/>
            <person name="Do C.B."/>
            <person name="Ebling H."/>
            <person name="Edwards K."/>
            <person name="Eickbush T."/>
            <person name="Evans J.D."/>
            <person name="Filipski A."/>
            <person name="Findeiss S."/>
            <person name="Freyhult E."/>
            <person name="Fulton L."/>
            <person name="Fulton R."/>
            <person name="Garcia A.C."/>
            <person name="Gardiner A."/>
            <person name="Garfield D.A."/>
            <person name="Garvin B.E."/>
            <person name="Gibson G."/>
            <person name="Gilbert D."/>
            <person name="Gnerre S."/>
            <person name="Godfrey J."/>
            <person name="Good R."/>
            <person name="Gotea V."/>
            <person name="Gravely B."/>
            <person name="Greenberg A.J."/>
            <person name="Griffiths-Jones S."/>
            <person name="Gross S."/>
            <person name="Guigo R."/>
            <person name="Gustafson E.A."/>
            <person name="Haerty W."/>
            <person name="Hahn M.W."/>
            <person name="Halligan D.L."/>
            <person name="Halpern A.L."/>
            <person name="Halter G.M."/>
            <person name="Han M.V."/>
            <person name="Heger A."/>
            <person name="Hillier L."/>
            <person name="Hinrichs A.S."/>
            <person name="Holmes I."/>
            <person name="Hoskins R.A."/>
            <person name="Hubisz M.J."/>
            <person name="Hultmark D."/>
            <person name="Huntley M.A."/>
            <person name="Jaffe D.B."/>
            <person name="Jagadeeshan S."/>
            <person name="Jeck W.R."/>
            <person name="Johnson J."/>
            <person name="Jones C.D."/>
            <person name="Jordan W.C."/>
            <person name="Karpen G.H."/>
            <person name="Kataoka E."/>
            <person name="Keightley P.D."/>
            <person name="Kheradpour P."/>
            <person name="Kirkness E.F."/>
            <person name="Koerich L.B."/>
            <person name="Kristiansen K."/>
            <person name="Kudrna D."/>
            <person name="Kulathinal R.J."/>
            <person name="Kumar S."/>
            <person name="Kwok R."/>
            <person name="Lander E."/>
            <person name="Langley C.H."/>
            <person name="Lapoint R."/>
            <person name="Lazzaro B.P."/>
            <person name="Lee S.J."/>
            <person name="Levesque L."/>
            <person name="Li R."/>
            <person name="Lin C.F."/>
            <person name="Lin M.F."/>
            <person name="Lindblad-Toh K."/>
            <person name="Llopart A."/>
            <person name="Long M."/>
            <person name="Low L."/>
            <person name="Lozovsky E."/>
            <person name="Lu J."/>
            <person name="Luo M."/>
            <person name="Machado C.A."/>
            <person name="Makalowski W."/>
            <person name="Marzo M."/>
            <person name="Matsuda M."/>
            <person name="Matzkin L."/>
            <person name="McAllister B."/>
            <person name="McBride C.S."/>
            <person name="McKernan B."/>
            <person name="McKernan K."/>
            <person name="Mendez-Lago M."/>
            <person name="Minx P."/>
            <person name="Mollenhauer M.U."/>
            <person name="Montooth K."/>
            <person name="Mount S.M."/>
            <person name="Mu X."/>
            <person name="Myers E."/>
            <person name="Negre B."/>
            <person name="Newfeld S."/>
            <person name="Nielsen R."/>
            <person name="Noor M.A."/>
            <person name="O'Grady P."/>
            <person name="Pachter L."/>
            <person name="Papaceit M."/>
            <person name="Parisi M.J."/>
            <person name="Parisi M."/>
            <person name="Parts L."/>
            <person name="Pedersen J.S."/>
            <person name="Pesole G."/>
            <person name="Phillippy A.M."/>
            <person name="Ponting C.P."/>
            <person name="Pop M."/>
            <person name="Porcelli D."/>
            <person name="Powell J.R."/>
            <person name="Prohaska S."/>
            <person name="Pruitt K."/>
            <person name="Puig M."/>
            <person name="Quesneville H."/>
            <person name="Ram K.R."/>
            <person name="Rand D."/>
            <person name="Rasmussen M.D."/>
            <person name="Reed L.K."/>
            <person name="Reenan R."/>
            <person name="Reily A."/>
            <person name="Remington K.A."/>
            <person name="Rieger T.T."/>
            <person name="Ritchie M.G."/>
            <person name="Robin C."/>
            <person name="Rogers Y.H."/>
            <person name="Rohde C."/>
            <person name="Rozas J."/>
            <person name="Rubenfield M.J."/>
            <person name="Ruiz A."/>
            <person name="Russo S."/>
            <person name="Salzberg S.L."/>
            <person name="Sanchez-Gracia A."/>
            <person name="Saranga D.J."/>
            <person name="Sato H."/>
            <person name="Schaeffer S.W."/>
            <person name="Schatz M.C."/>
            <person name="Schlenke T."/>
            <person name="Schwartz R."/>
            <person name="Segarra C."/>
            <person name="Singh R.S."/>
            <person name="Sirot L."/>
            <person name="Sirota M."/>
            <person name="Sisneros N.B."/>
            <person name="Smith C.D."/>
            <person name="Smith T.F."/>
            <person name="Spieth J."/>
            <person name="Stage D.E."/>
            <person name="Stark A."/>
            <person name="Stephan W."/>
            <person name="Strausberg R.L."/>
            <person name="Strempel S."/>
            <person name="Sturgill D."/>
            <person name="Sutton G."/>
            <person name="Sutton G.G."/>
            <person name="Tao W."/>
            <person name="Teichmann S."/>
            <person name="Tobari Y.N."/>
            <person name="Tomimura Y."/>
            <person name="Tsolas J.M."/>
            <person name="Valente V.L."/>
            <person name="Venter E."/>
            <person name="Venter J.C."/>
            <person name="Vicario S."/>
            <person name="Vieira F.G."/>
            <person name="Vilella A.J."/>
            <person name="Villasante A."/>
            <person name="Walenz B."/>
            <person name="Wang J."/>
            <person name="Wasserman M."/>
            <person name="Watts T."/>
            <person name="Wilson D."/>
            <person name="Wilson R.K."/>
            <person name="Wing R.A."/>
            <person name="Wolfner M.F."/>
            <person name="Wong A."/>
            <person name="Wong G.K."/>
            <person name="Wu C.I."/>
            <person name="Wu G."/>
            <person name="Yamamoto D."/>
            <person name="Yang H.P."/>
            <person name="Yang S.P."/>
            <person name="Yorke J.A."/>
            <person name="Yoshida K."/>
            <person name="Zdobnov E."/>
            <person name="Zhang P."/>
            <person name="Zhang Y."/>
            <person name="Zimin A.V."/>
            <person name="Baldwin J."/>
            <person name="Abdouelleil A."/>
            <person name="Abdulkadir J."/>
            <person name="Abebe A."/>
            <person name="Abera B."/>
            <person name="Abreu J."/>
            <person name="Acer S.C."/>
            <person name="Aftuck L."/>
            <person name="Alexander A."/>
            <person name="An P."/>
            <person name="Anderson E."/>
            <person name="Anderson S."/>
            <person name="Arachi H."/>
            <person name="Azer M."/>
            <person name="Bachantsang P."/>
            <person name="Barry A."/>
            <person name="Bayul T."/>
            <person name="Berlin A."/>
            <person name="Bessette D."/>
            <person name="Bloom T."/>
            <person name="Blye J."/>
            <person name="Boguslavskiy L."/>
            <person name="Bonnet C."/>
            <person name="Boukhgalter B."/>
            <person name="Bourzgui I."/>
            <person name="Brown A."/>
            <person name="Cahill P."/>
            <person name="Channer S."/>
            <person name="Cheshatsang Y."/>
            <person name="Chuda L."/>
            <person name="Citroen M."/>
            <person name="Collymore A."/>
            <person name="Cooke P."/>
            <person name="Costello M."/>
            <person name="D'Aco K."/>
            <person name="Daza R."/>
            <person name="De Haan G."/>
            <person name="DeGray S."/>
            <person name="DeMaso C."/>
            <person name="Dhargay N."/>
            <person name="Dooley K."/>
            <person name="Dooley E."/>
            <person name="Doricent M."/>
            <person name="Dorje P."/>
            <person name="Dorjee K."/>
            <person name="Dupes A."/>
            <person name="Elong R."/>
            <person name="Falk J."/>
            <person name="Farina A."/>
            <person name="Faro S."/>
            <person name="Ferguson D."/>
            <person name="Fisher S."/>
            <person name="Foley C.D."/>
            <person name="Franke A."/>
            <person name="Friedrich D."/>
            <person name="Gadbois L."/>
            <person name="Gearin G."/>
            <person name="Gearin C.R."/>
            <person name="Giannoukos G."/>
            <person name="Goode T."/>
            <person name="Graham J."/>
            <person name="Grandbois E."/>
            <person name="Grewal S."/>
            <person name="Gyaltsen K."/>
            <person name="Hafez N."/>
            <person name="Hagos B."/>
            <person name="Hall J."/>
            <person name="Henson C."/>
            <person name="Hollinger A."/>
            <person name="Honan T."/>
            <person name="Huard M.D."/>
            <person name="Hughes L."/>
            <person name="Hurhula B."/>
            <person name="Husby M.E."/>
            <person name="Kamat A."/>
            <person name="Kanga B."/>
            <person name="Kashin S."/>
            <person name="Khazanovich D."/>
            <person name="Kisner P."/>
            <person name="Lance K."/>
            <person name="Lara M."/>
            <person name="Lee W."/>
            <person name="Lennon N."/>
            <person name="Letendre F."/>
            <person name="LeVine R."/>
            <person name="Lipovsky A."/>
            <person name="Liu X."/>
            <person name="Liu J."/>
            <person name="Liu S."/>
            <person name="Lokyitsang T."/>
            <person name="Lokyitsang Y."/>
            <person name="Lubonja R."/>
            <person name="Lui A."/>
            <person name="MacDonald P."/>
            <person name="Magnisalis V."/>
            <person name="Maru K."/>
            <person name="Matthews C."/>
            <person name="McCusker W."/>
            <person name="McDonough S."/>
            <person name="Mehta T."/>
            <person name="Meldrim J."/>
            <person name="Meneus L."/>
            <person name="Mihai O."/>
            <person name="Mihalev A."/>
            <person name="Mihova T."/>
            <person name="Mittelman R."/>
            <person name="Mlenga V."/>
            <person name="Montmayeur A."/>
            <person name="Mulrain L."/>
            <person name="Navidi A."/>
            <person name="Naylor J."/>
            <person name="Negash T."/>
            <person name="Nguyen T."/>
            <person name="Nguyen N."/>
            <person name="Nicol R."/>
            <person name="Norbu C."/>
            <person name="Norbu N."/>
            <person name="Novod N."/>
            <person name="O'Neill B."/>
            <person name="Osman S."/>
            <person name="Markiewicz E."/>
            <person name="Oyono O.L."/>
            <person name="Patti C."/>
            <person name="Phunkhang P."/>
            <person name="Pierre F."/>
            <person name="Priest M."/>
            <person name="Raghuraman S."/>
            <person name="Rege F."/>
            <person name="Reyes R."/>
            <person name="Rise C."/>
            <person name="Rogov P."/>
            <person name="Ross K."/>
            <person name="Ryan E."/>
            <person name="Settipalli S."/>
            <person name="Shea T."/>
            <person name="Sherpa N."/>
            <person name="Shi L."/>
            <person name="Shih D."/>
            <person name="Sparrow T."/>
            <person name="Spaulding J."/>
            <person name="Stalker J."/>
            <person name="Stange-Thomann N."/>
            <person name="Stavropoulos S."/>
            <person name="Stone C."/>
            <person name="Strader C."/>
            <person name="Tesfaye S."/>
            <person name="Thomson T."/>
            <person name="Thoulutsang Y."/>
            <person name="Thoulutsang D."/>
            <person name="Topham K."/>
            <person name="Topping I."/>
            <person name="Tsamla T."/>
            <person name="Vassiliev H."/>
            <person name="Vo A."/>
            <person name="Wangchuk T."/>
            <person name="Wangdi T."/>
            <person name="Weiand M."/>
            <person name="Wilkinson J."/>
            <person name="Wilson A."/>
            <person name="Yadav S."/>
            <person name="Young G."/>
            <person name="Yu Q."/>
            <person name="Zembek L."/>
            <person name="Zhong D."/>
            <person name="Zimmer A."/>
            <person name="Zwirko Z."/>
            <person name="Jaffe D.B."/>
            <person name="Alvarez P."/>
            <person name="Brockman W."/>
            <person name="Butler J."/>
            <person name="Chin C."/>
            <person name="Gnerre S."/>
            <person name="Grabherr M."/>
            <person name="Kleber M."/>
            <person name="Mauceli E."/>
            <person name="MacCallum I."/>
        </authorList>
    </citation>
    <scope>NUCLEOTIDE SEQUENCE [LARGE SCALE GENOMIC DNA]</scope>
    <source>
        <strain evidence="2">Tai18E2 / Tucson 14021-0261.01</strain>
    </source>
</reference>
<dbReference type="OrthoDB" id="7804357at2759"/>